<dbReference type="Gene3D" id="2.30.30.40">
    <property type="entry name" value="SH3 Domains"/>
    <property type="match status" value="1"/>
</dbReference>
<sequence>MRLVLVSFAVLALVFYEMSGGSDFQPPDRPQIAETANAAATDKAPRRVDIVADKPVRVAPATLVSKSAIVPAVAKEPETAKAEPRAPSAELQQVRASLSQGLTLVSNGAQASDLSLVSLELGAAGLSRANSATESDAATETARQIDGFAPQDADLREIIGTRVNMRDGPGTIYPVVARLNIGQSVEVLSESGTGWLRLRTVPGQQLGWISASLVSKAGR</sequence>
<gene>
    <name evidence="2" type="ORF">QO231_14375</name>
</gene>
<evidence type="ECO:0000313" key="2">
    <source>
        <dbReference type="EMBL" id="MDU9005035.1"/>
    </source>
</evidence>
<comment type="caution">
    <text evidence="2">The sequence shown here is derived from an EMBL/GenBank/DDBJ whole genome shotgun (WGS) entry which is preliminary data.</text>
</comment>
<name>A0ABU3VGC4_9RHOB</name>
<organism evidence="2 3">
    <name type="scientific">Sedimentitalea todarodis</name>
    <dbReference type="NCBI Taxonomy" id="1631240"/>
    <lineage>
        <taxon>Bacteria</taxon>
        <taxon>Pseudomonadati</taxon>
        <taxon>Pseudomonadota</taxon>
        <taxon>Alphaproteobacteria</taxon>
        <taxon>Rhodobacterales</taxon>
        <taxon>Paracoccaceae</taxon>
        <taxon>Sedimentitalea</taxon>
    </lineage>
</organism>
<protein>
    <submittedName>
        <fullName evidence="2">SH3 domain-containing protein</fullName>
    </submittedName>
</protein>
<keyword evidence="3" id="KW-1185">Reference proteome</keyword>
<dbReference type="InterPro" id="IPR003646">
    <property type="entry name" value="SH3-like_bac-type"/>
</dbReference>
<dbReference type="Pfam" id="PF08239">
    <property type="entry name" value="SH3_3"/>
    <property type="match status" value="1"/>
</dbReference>
<dbReference type="Proteomes" id="UP001255416">
    <property type="component" value="Unassembled WGS sequence"/>
</dbReference>
<accession>A0ABU3VGC4</accession>
<dbReference type="RefSeq" id="WP_316777653.1">
    <property type="nucleotide sequence ID" value="NZ_JASMWN010000011.1"/>
</dbReference>
<dbReference type="EMBL" id="JASMWN010000011">
    <property type="protein sequence ID" value="MDU9005035.1"/>
    <property type="molecule type" value="Genomic_DNA"/>
</dbReference>
<dbReference type="SMART" id="SM00287">
    <property type="entry name" value="SH3b"/>
    <property type="match status" value="1"/>
</dbReference>
<evidence type="ECO:0000259" key="1">
    <source>
        <dbReference type="PROSITE" id="PS51781"/>
    </source>
</evidence>
<feature type="domain" description="SH3b" evidence="1">
    <location>
        <begin position="153"/>
        <end position="218"/>
    </location>
</feature>
<proteinExistence type="predicted"/>
<dbReference type="PROSITE" id="PS51781">
    <property type="entry name" value="SH3B"/>
    <property type="match status" value="1"/>
</dbReference>
<evidence type="ECO:0000313" key="3">
    <source>
        <dbReference type="Proteomes" id="UP001255416"/>
    </source>
</evidence>
<reference evidence="3" key="1">
    <citation type="submission" date="2023-05" db="EMBL/GenBank/DDBJ databases">
        <title>Sedimentitalea sp. nov. JM2-8.</title>
        <authorList>
            <person name="Huang J."/>
        </authorList>
    </citation>
    <scope>NUCLEOTIDE SEQUENCE [LARGE SCALE GENOMIC DNA]</scope>
    <source>
        <strain evidence="3">KHS03</strain>
    </source>
</reference>